<evidence type="ECO:0000313" key="3">
    <source>
        <dbReference type="Proteomes" id="UP000007303"/>
    </source>
</evidence>
<dbReference type="GeneTree" id="ENSGT00440000034932"/>
<evidence type="ECO:0000256" key="1">
    <source>
        <dbReference type="SAM" id="Coils"/>
    </source>
</evidence>
<protein>
    <submittedName>
        <fullName evidence="2">Uncharacterized protein</fullName>
    </submittedName>
</protein>
<proteinExistence type="predicted"/>
<dbReference type="AlphaFoldDB" id="H3BZY7"/>
<reference evidence="2" key="3">
    <citation type="submission" date="2025-09" db="UniProtKB">
        <authorList>
            <consortium name="Ensembl"/>
        </authorList>
    </citation>
    <scope>IDENTIFICATION</scope>
</reference>
<dbReference type="InParanoid" id="H3BZY7"/>
<dbReference type="Ensembl" id="ENSTNIT00000000910.1">
    <property type="protein sequence ID" value="ENSTNIP00000001553.1"/>
    <property type="gene ID" value="ENSTNIG00000000563.1"/>
</dbReference>
<sequence length="160" mass="18792">FVWSLWKRLQVANPDLTQAVSLVVEREKHKAEMRDRKVLEILQFKDQMIEELEQKVVAQQQEMNSLAQKRTAADDQSALMKELTALREQMVNNSQELKELKMERRRKEEEERQVVLALEKEKEGLTSCCATLRADLEEKERQANRQQEQISAAQTKVKVQ</sequence>
<keyword evidence="3" id="KW-1185">Reference proteome</keyword>
<reference evidence="3" key="1">
    <citation type="journal article" date="2004" name="Nature">
        <title>Genome duplication in the teleost fish Tetraodon nigroviridis reveals the early vertebrate proto-karyotype.</title>
        <authorList>
            <person name="Jaillon O."/>
            <person name="Aury J.-M."/>
            <person name="Brunet F."/>
            <person name="Petit J.-L."/>
            <person name="Stange-Thomann N."/>
            <person name="Mauceli E."/>
            <person name="Bouneau L."/>
            <person name="Fischer C."/>
            <person name="Ozouf-Costaz C."/>
            <person name="Bernot A."/>
            <person name="Nicaud S."/>
            <person name="Jaffe D."/>
            <person name="Fisher S."/>
            <person name="Lutfalla G."/>
            <person name="Dossat C."/>
            <person name="Segurens B."/>
            <person name="Dasilva C."/>
            <person name="Salanoubat M."/>
            <person name="Levy M."/>
            <person name="Boudet N."/>
            <person name="Castellano S."/>
            <person name="Anthouard V."/>
            <person name="Jubin C."/>
            <person name="Castelli V."/>
            <person name="Katinka M."/>
            <person name="Vacherie B."/>
            <person name="Biemont C."/>
            <person name="Skalli Z."/>
            <person name="Cattolico L."/>
            <person name="Poulain J."/>
            <person name="De Berardinis V."/>
            <person name="Cruaud C."/>
            <person name="Duprat S."/>
            <person name="Brottier P."/>
            <person name="Coutanceau J.-P."/>
            <person name="Gouzy J."/>
            <person name="Parra G."/>
            <person name="Lardier G."/>
            <person name="Chapple C."/>
            <person name="McKernan K.J."/>
            <person name="McEwan P."/>
            <person name="Bosak S."/>
            <person name="Kellis M."/>
            <person name="Volff J.-N."/>
            <person name="Guigo R."/>
            <person name="Zody M.C."/>
            <person name="Mesirov J."/>
            <person name="Lindblad-Toh K."/>
            <person name="Birren B."/>
            <person name="Nusbaum C."/>
            <person name="Kahn D."/>
            <person name="Robinson-Rechavi M."/>
            <person name="Laudet V."/>
            <person name="Schachter V."/>
            <person name="Quetier F."/>
            <person name="Saurin W."/>
            <person name="Scarpelli C."/>
            <person name="Wincker P."/>
            <person name="Lander E.S."/>
            <person name="Weissenbach J."/>
            <person name="Roest Crollius H."/>
        </authorList>
    </citation>
    <scope>NUCLEOTIDE SEQUENCE [LARGE SCALE GENOMIC DNA]</scope>
</reference>
<evidence type="ECO:0000313" key="2">
    <source>
        <dbReference type="Ensembl" id="ENSTNIP00000001553.1"/>
    </source>
</evidence>
<name>H3BZY7_TETNG</name>
<dbReference type="PANTHER" id="PTHR18957">
    <property type="entry name" value="CENTLEIN"/>
    <property type="match status" value="1"/>
</dbReference>
<reference evidence="2" key="2">
    <citation type="submission" date="2025-08" db="UniProtKB">
        <authorList>
            <consortium name="Ensembl"/>
        </authorList>
    </citation>
    <scope>IDENTIFICATION</scope>
</reference>
<dbReference type="GO" id="GO:0005814">
    <property type="term" value="C:centriole"/>
    <property type="evidence" value="ECO:0007669"/>
    <property type="project" value="TreeGrafter"/>
</dbReference>
<keyword evidence="1" id="KW-0175">Coiled coil</keyword>
<accession>H3BZY7</accession>
<dbReference type="HOGENOM" id="CLU_1656264_0_0_1"/>
<dbReference type="InterPro" id="IPR038810">
    <property type="entry name" value="CNTLN"/>
</dbReference>
<dbReference type="PANTHER" id="PTHR18957:SF0">
    <property type="entry name" value="CENTLEIN"/>
    <property type="match status" value="1"/>
</dbReference>
<feature type="coiled-coil region" evidence="1">
    <location>
        <begin position="42"/>
        <end position="156"/>
    </location>
</feature>
<dbReference type="Proteomes" id="UP000007303">
    <property type="component" value="Unassembled WGS sequence"/>
</dbReference>
<dbReference type="GO" id="GO:0010457">
    <property type="term" value="P:centriole-centriole cohesion"/>
    <property type="evidence" value="ECO:0007669"/>
    <property type="project" value="TreeGrafter"/>
</dbReference>
<dbReference type="GO" id="GO:0005813">
    <property type="term" value="C:centrosome"/>
    <property type="evidence" value="ECO:0007669"/>
    <property type="project" value="TreeGrafter"/>
</dbReference>
<organism evidence="2 3">
    <name type="scientific">Tetraodon nigroviridis</name>
    <name type="common">Spotted green pufferfish</name>
    <name type="synonym">Chelonodon nigroviridis</name>
    <dbReference type="NCBI Taxonomy" id="99883"/>
    <lineage>
        <taxon>Eukaryota</taxon>
        <taxon>Metazoa</taxon>
        <taxon>Chordata</taxon>
        <taxon>Craniata</taxon>
        <taxon>Vertebrata</taxon>
        <taxon>Euteleostomi</taxon>
        <taxon>Actinopterygii</taxon>
        <taxon>Neopterygii</taxon>
        <taxon>Teleostei</taxon>
        <taxon>Neoteleostei</taxon>
        <taxon>Acanthomorphata</taxon>
        <taxon>Eupercaria</taxon>
        <taxon>Tetraodontiformes</taxon>
        <taxon>Tetradontoidea</taxon>
        <taxon>Tetraodontidae</taxon>
        <taxon>Tetraodon</taxon>
    </lineage>
</organism>